<protein>
    <submittedName>
        <fullName evidence="3">Poly(Glycerol-phosphate) alpha-glucosyltransferase</fullName>
    </submittedName>
</protein>
<evidence type="ECO:0000313" key="4">
    <source>
        <dbReference type="Proteomes" id="UP000199700"/>
    </source>
</evidence>
<sequence>MEGLAQRLIRRLSGRRRFDPSNSLGSRVRPQVQPEGEFPVKGFPDGRYFANLGELAKNYGGTSSVVFHRSKTFVEQTGHPVDILTFGHLRDYDSLTEEMLADGRFVPGMRFRNMWAELSVMHPAEAGTVRRECPDFSPLDDSTASEVVRGRGVPLRKFRKRGSTVNLQIDMCRADGSVIVSDRRDLTTSTGKSRHSLILCDTKSRPVKEFGSIVELRNYWLDSVVGDDLAFLFSDTFGIAGFTHQYKRNNVVLVQTFHNNHLRHGTKGQIGYTQDRYLPFLDNIDDFDATVVLTTRQKHDLDALMGPSPQRWVVPNSRTVGGSDGGSRDRTRGMCVGRLVAGKQIDHAIHAVVAANERLEAPIHLDIYGEGTARSAIEQTIADIGTTDISLIGHDPTAADRFASASFSLLTSRSEAMPLVLAESMSRGCIPIAYDIAYGPGEIITDGIDGFLVEPDDVAALTDTIVKLQTMDDADLESLRRAARKRAHDFSDAAVAEKWGEVLRETLAHRREPEELAVSECETSLEASDHSLVFSASFNTSRLVHALRAHLVLRSRSEPVLTRLECAIDSVEADRYTVSTVIGEDRISWVNRGIIDAHLEVHDESGRAARRLPAPLRFRDGEKISYSDFTVYATKHGSLSFKHK</sequence>
<dbReference type="STRING" id="629680.SAMN04489751_2851"/>
<dbReference type="Pfam" id="PF00534">
    <property type="entry name" value="Glycos_transf_1"/>
    <property type="match status" value="1"/>
</dbReference>
<dbReference type="EMBL" id="LT629739">
    <property type="protein sequence ID" value="SDS78100.1"/>
    <property type="molecule type" value="Genomic_DNA"/>
</dbReference>
<keyword evidence="1" id="KW-0808">Transferase</keyword>
<proteinExistence type="predicted"/>
<dbReference type="AlphaFoldDB" id="A0A1H1V0I2"/>
<accession>A0A1H1V0I2</accession>
<dbReference type="PANTHER" id="PTHR12526:SF630">
    <property type="entry name" value="GLYCOSYLTRANSFERASE"/>
    <property type="match status" value="1"/>
</dbReference>
<dbReference type="Proteomes" id="UP000199700">
    <property type="component" value="Chromosome"/>
</dbReference>
<reference evidence="3" key="1">
    <citation type="submission" date="2016-10" db="EMBL/GenBank/DDBJ databases">
        <authorList>
            <person name="Varghese N."/>
            <person name="Submissions S."/>
        </authorList>
    </citation>
    <scope>NUCLEOTIDE SEQUENCE [LARGE SCALE GENOMIC DNA]</scope>
    <source>
        <strain evidence="3">DSM 22082</strain>
    </source>
</reference>
<name>A0A1H1V0I2_BRESA</name>
<evidence type="ECO:0000256" key="1">
    <source>
        <dbReference type="ARBA" id="ARBA00022679"/>
    </source>
</evidence>
<gene>
    <name evidence="3" type="ORF">SAMN04489751_2851</name>
</gene>
<evidence type="ECO:0000313" key="3">
    <source>
        <dbReference type="EMBL" id="SDS78100.1"/>
    </source>
</evidence>
<evidence type="ECO:0000259" key="2">
    <source>
        <dbReference type="Pfam" id="PF00534"/>
    </source>
</evidence>
<keyword evidence="4" id="KW-1185">Reference proteome</keyword>
<dbReference type="PANTHER" id="PTHR12526">
    <property type="entry name" value="GLYCOSYLTRANSFERASE"/>
    <property type="match status" value="1"/>
</dbReference>
<dbReference type="Gene3D" id="3.40.50.2000">
    <property type="entry name" value="Glycogen Phosphorylase B"/>
    <property type="match status" value="3"/>
</dbReference>
<dbReference type="SUPFAM" id="SSF53756">
    <property type="entry name" value="UDP-Glycosyltransferase/glycogen phosphorylase"/>
    <property type="match status" value="1"/>
</dbReference>
<dbReference type="GO" id="GO:0016757">
    <property type="term" value="F:glycosyltransferase activity"/>
    <property type="evidence" value="ECO:0007669"/>
    <property type="project" value="InterPro"/>
</dbReference>
<dbReference type="InterPro" id="IPR001296">
    <property type="entry name" value="Glyco_trans_1"/>
</dbReference>
<organism evidence="3 4">
    <name type="scientific">Brevibacterium sandarakinum</name>
    <dbReference type="NCBI Taxonomy" id="629680"/>
    <lineage>
        <taxon>Bacteria</taxon>
        <taxon>Bacillati</taxon>
        <taxon>Actinomycetota</taxon>
        <taxon>Actinomycetes</taxon>
        <taxon>Micrococcales</taxon>
        <taxon>Brevibacteriaceae</taxon>
        <taxon>Brevibacterium</taxon>
    </lineage>
</organism>
<feature type="domain" description="Glycosyl transferase family 1" evidence="2">
    <location>
        <begin position="335"/>
        <end position="486"/>
    </location>
</feature>